<sequence>MLLEIEDARTGYGGLEVLHGVSLTVDEGEIVTVLGPNGTGKTSLMRLLSGVLPLWSGRITFDGKDLGKAPPNKRAGLGLCQLPEGRGIFQTLTVGENLDLGLAARRASGSAAKADRDRVLGLFPELAGRLDQSASSLSGGQQQMLALGRALMSQPRLLLIDELSFGLAPRVVRDLFDVARELREQGVTLLIVEQQAAALRVSDRTYILRGGRNELTRNSDELLASDELVSSYLR</sequence>
<evidence type="ECO:0000256" key="4">
    <source>
        <dbReference type="ARBA" id="ARBA00022840"/>
    </source>
</evidence>
<dbReference type="AlphaFoldDB" id="A0A511D9X4"/>
<keyword evidence="2" id="KW-0813">Transport</keyword>
<reference evidence="7 8" key="1">
    <citation type="submission" date="2019-07" db="EMBL/GenBank/DDBJ databases">
        <title>Whole genome shotgun sequence of Pseudonocardia sulfidoxydans NBRC 16205.</title>
        <authorList>
            <person name="Hosoyama A."/>
            <person name="Uohara A."/>
            <person name="Ohji S."/>
            <person name="Ichikawa N."/>
        </authorList>
    </citation>
    <scope>NUCLEOTIDE SEQUENCE [LARGE SCALE GENOMIC DNA]</scope>
    <source>
        <strain evidence="7 8">NBRC 16205</strain>
    </source>
</reference>
<keyword evidence="4 7" id="KW-0067">ATP-binding</keyword>
<evidence type="ECO:0000256" key="2">
    <source>
        <dbReference type="ARBA" id="ARBA00022448"/>
    </source>
</evidence>
<protein>
    <submittedName>
        <fullName evidence="7">ABC transporter ATP-binding protein</fullName>
    </submittedName>
</protein>
<dbReference type="InterPro" id="IPR003593">
    <property type="entry name" value="AAA+_ATPase"/>
</dbReference>
<dbReference type="Proteomes" id="UP000321685">
    <property type="component" value="Unassembled WGS sequence"/>
</dbReference>
<gene>
    <name evidence="7" type="ORF">PSU4_05560</name>
</gene>
<dbReference type="InterPro" id="IPR052156">
    <property type="entry name" value="BCAA_Transport_ATP-bd_LivF"/>
</dbReference>
<dbReference type="InterPro" id="IPR017871">
    <property type="entry name" value="ABC_transporter-like_CS"/>
</dbReference>
<dbReference type="EMBL" id="BJVJ01000003">
    <property type="protein sequence ID" value="GEL21602.1"/>
    <property type="molecule type" value="Genomic_DNA"/>
</dbReference>
<dbReference type="Gene3D" id="3.40.50.300">
    <property type="entry name" value="P-loop containing nucleotide triphosphate hydrolases"/>
    <property type="match status" value="1"/>
</dbReference>
<evidence type="ECO:0000256" key="1">
    <source>
        <dbReference type="ARBA" id="ARBA00005417"/>
    </source>
</evidence>
<proteinExistence type="inferred from homology"/>
<dbReference type="InterPro" id="IPR027417">
    <property type="entry name" value="P-loop_NTPase"/>
</dbReference>
<comment type="caution">
    <text evidence="7">The sequence shown here is derived from an EMBL/GenBank/DDBJ whole genome shotgun (WGS) entry which is preliminary data.</text>
</comment>
<dbReference type="GO" id="GO:0015807">
    <property type="term" value="P:L-amino acid transport"/>
    <property type="evidence" value="ECO:0007669"/>
    <property type="project" value="TreeGrafter"/>
</dbReference>
<dbReference type="CDD" id="cd03224">
    <property type="entry name" value="ABC_TM1139_LivF_branched"/>
    <property type="match status" value="1"/>
</dbReference>
<evidence type="ECO:0000256" key="3">
    <source>
        <dbReference type="ARBA" id="ARBA00022741"/>
    </source>
</evidence>
<dbReference type="GO" id="GO:0015658">
    <property type="term" value="F:branched-chain amino acid transmembrane transporter activity"/>
    <property type="evidence" value="ECO:0007669"/>
    <property type="project" value="TreeGrafter"/>
</dbReference>
<dbReference type="PROSITE" id="PS00211">
    <property type="entry name" value="ABC_TRANSPORTER_1"/>
    <property type="match status" value="1"/>
</dbReference>
<dbReference type="PROSITE" id="PS50893">
    <property type="entry name" value="ABC_TRANSPORTER_2"/>
    <property type="match status" value="1"/>
</dbReference>
<keyword evidence="8" id="KW-1185">Reference proteome</keyword>
<keyword evidence="3" id="KW-0547">Nucleotide-binding</keyword>
<feature type="domain" description="ABC transporter" evidence="6">
    <location>
        <begin position="3"/>
        <end position="232"/>
    </location>
</feature>
<keyword evidence="5" id="KW-0029">Amino-acid transport</keyword>
<dbReference type="GO" id="GO:0016887">
    <property type="term" value="F:ATP hydrolysis activity"/>
    <property type="evidence" value="ECO:0007669"/>
    <property type="project" value="InterPro"/>
</dbReference>
<evidence type="ECO:0000313" key="8">
    <source>
        <dbReference type="Proteomes" id="UP000321685"/>
    </source>
</evidence>
<evidence type="ECO:0000259" key="6">
    <source>
        <dbReference type="PROSITE" id="PS50893"/>
    </source>
</evidence>
<dbReference type="InterPro" id="IPR003439">
    <property type="entry name" value="ABC_transporter-like_ATP-bd"/>
</dbReference>
<evidence type="ECO:0000313" key="7">
    <source>
        <dbReference type="EMBL" id="GEL21602.1"/>
    </source>
</evidence>
<dbReference type="Pfam" id="PF00005">
    <property type="entry name" value="ABC_tran"/>
    <property type="match status" value="1"/>
</dbReference>
<dbReference type="SUPFAM" id="SSF52540">
    <property type="entry name" value="P-loop containing nucleoside triphosphate hydrolases"/>
    <property type="match status" value="1"/>
</dbReference>
<dbReference type="SMART" id="SM00382">
    <property type="entry name" value="AAA"/>
    <property type="match status" value="1"/>
</dbReference>
<dbReference type="RefSeq" id="WP_147102338.1">
    <property type="nucleotide sequence ID" value="NZ_BJVJ01000003.1"/>
</dbReference>
<evidence type="ECO:0000256" key="5">
    <source>
        <dbReference type="ARBA" id="ARBA00022970"/>
    </source>
</evidence>
<name>A0A511D9X4_9PSEU</name>
<accession>A0A511D9X4</accession>
<dbReference type="PANTHER" id="PTHR43820:SF4">
    <property type="entry name" value="HIGH-AFFINITY BRANCHED-CHAIN AMINO ACID TRANSPORT ATP-BINDING PROTEIN LIVF"/>
    <property type="match status" value="1"/>
</dbReference>
<comment type="similarity">
    <text evidence="1">Belongs to the ABC transporter superfamily.</text>
</comment>
<organism evidence="7 8">
    <name type="scientific">Pseudonocardia sulfidoxydans NBRC 16205</name>
    <dbReference type="NCBI Taxonomy" id="1223511"/>
    <lineage>
        <taxon>Bacteria</taxon>
        <taxon>Bacillati</taxon>
        <taxon>Actinomycetota</taxon>
        <taxon>Actinomycetes</taxon>
        <taxon>Pseudonocardiales</taxon>
        <taxon>Pseudonocardiaceae</taxon>
        <taxon>Pseudonocardia</taxon>
    </lineage>
</organism>
<dbReference type="OrthoDB" id="9776369at2"/>
<dbReference type="PANTHER" id="PTHR43820">
    <property type="entry name" value="HIGH-AFFINITY BRANCHED-CHAIN AMINO ACID TRANSPORT ATP-BINDING PROTEIN LIVF"/>
    <property type="match status" value="1"/>
</dbReference>
<dbReference type="GO" id="GO:0005524">
    <property type="term" value="F:ATP binding"/>
    <property type="evidence" value="ECO:0007669"/>
    <property type="project" value="UniProtKB-KW"/>
</dbReference>